<comment type="subcellular location">
    <subcellularLocation>
        <location evidence="1">Cytoplasm</location>
    </subcellularLocation>
</comment>
<dbReference type="Proteomes" id="UP001597018">
    <property type="component" value="Unassembled WGS sequence"/>
</dbReference>
<reference evidence="6" key="1">
    <citation type="journal article" date="2019" name="Int. J. Syst. Evol. Microbiol.">
        <title>The Global Catalogue of Microorganisms (GCM) 10K type strain sequencing project: providing services to taxonomists for standard genome sequencing and annotation.</title>
        <authorList>
            <consortium name="The Broad Institute Genomics Platform"/>
            <consortium name="The Broad Institute Genome Sequencing Center for Infectious Disease"/>
            <person name="Wu L."/>
            <person name="Ma J."/>
        </authorList>
    </citation>
    <scope>NUCLEOTIDE SEQUENCE [LARGE SCALE GENOMIC DNA]</scope>
    <source>
        <strain evidence="6">CCUG 56401</strain>
    </source>
</reference>
<dbReference type="InterPro" id="IPR025734">
    <property type="entry name" value="EspG"/>
</dbReference>
<organism evidence="5 6">
    <name type="scientific">Saccharopolyspora rosea</name>
    <dbReference type="NCBI Taxonomy" id="524884"/>
    <lineage>
        <taxon>Bacteria</taxon>
        <taxon>Bacillati</taxon>
        <taxon>Actinomycetota</taxon>
        <taxon>Actinomycetes</taxon>
        <taxon>Pseudonocardiales</taxon>
        <taxon>Pseudonocardiaceae</taxon>
        <taxon>Saccharopolyspora</taxon>
    </lineage>
</organism>
<name>A0ABW3FK14_9PSEU</name>
<evidence type="ECO:0000256" key="3">
    <source>
        <dbReference type="ARBA" id="ARBA00022490"/>
    </source>
</evidence>
<evidence type="ECO:0000313" key="5">
    <source>
        <dbReference type="EMBL" id="MFD0918827.1"/>
    </source>
</evidence>
<accession>A0ABW3FK14</accession>
<sequence>MVETITLSIPAVDVLGEQLNLAVRQYPFEIPRVGESAEDRNRLVHQVWHELENAGLARSGRPEPEVEDALYLLSGSEVSIAAAGLLDVRAGHRLAARVVATGEVGVVGVIDGGGLRMSFLAPDELPRACADLLPDAPPGPGEPVRAVADRTHGHPADADIDGLPGLRAVTGGRKHRLGHFVISGARRGPRDRVPNLVWFDNDRGRYCLQGERADGQDVVTCAPADKQHLAGRLASLLDRAGRS</sequence>
<evidence type="ECO:0000256" key="2">
    <source>
        <dbReference type="ARBA" id="ARBA00006411"/>
    </source>
</evidence>
<keyword evidence="3" id="KW-0963">Cytoplasm</keyword>
<protein>
    <submittedName>
        <fullName evidence="5">ESX secretion-associated protein EspG</fullName>
    </submittedName>
</protein>
<evidence type="ECO:0000256" key="1">
    <source>
        <dbReference type="ARBA" id="ARBA00004496"/>
    </source>
</evidence>
<comment type="caution">
    <text evidence="5">The sequence shown here is derived from an EMBL/GenBank/DDBJ whole genome shotgun (WGS) entry which is preliminary data.</text>
</comment>
<keyword evidence="4" id="KW-0143">Chaperone</keyword>
<gene>
    <name evidence="5" type="ORF">ACFQ16_03640</name>
</gene>
<proteinExistence type="inferred from homology"/>
<evidence type="ECO:0000256" key="4">
    <source>
        <dbReference type="ARBA" id="ARBA00023186"/>
    </source>
</evidence>
<keyword evidence="6" id="KW-1185">Reference proteome</keyword>
<comment type="similarity">
    <text evidence="2">Belongs to the EspG family.</text>
</comment>
<dbReference type="RefSeq" id="WP_263250620.1">
    <property type="nucleotide sequence ID" value="NZ_BAABLT010000033.1"/>
</dbReference>
<evidence type="ECO:0000313" key="6">
    <source>
        <dbReference type="Proteomes" id="UP001597018"/>
    </source>
</evidence>
<dbReference type="EMBL" id="JBHTIW010000002">
    <property type="protein sequence ID" value="MFD0918827.1"/>
    <property type="molecule type" value="Genomic_DNA"/>
</dbReference>
<dbReference type="Pfam" id="PF14011">
    <property type="entry name" value="ESX-1_EspG"/>
    <property type="match status" value="1"/>
</dbReference>